<accession>A0ABR8WIJ6</accession>
<dbReference type="Proteomes" id="UP000626242">
    <property type="component" value="Unassembled WGS sequence"/>
</dbReference>
<comment type="pathway">
    <text evidence="1">Protein modification; protein ubiquitination.</text>
</comment>
<dbReference type="InterPro" id="IPR011050">
    <property type="entry name" value="Pectin_lyase_fold/virulence"/>
</dbReference>
<dbReference type="SMART" id="SM00710">
    <property type="entry name" value="PbH1"/>
    <property type="match status" value="10"/>
</dbReference>
<evidence type="ECO:0000256" key="1">
    <source>
        <dbReference type="ARBA" id="ARBA00004906"/>
    </source>
</evidence>
<dbReference type="InterPro" id="IPR051550">
    <property type="entry name" value="SCF-Subunits/Alg-Epimerases"/>
</dbReference>
<feature type="domain" description="Periplasmic copper-binding protein NosD beta helix" evidence="4">
    <location>
        <begin position="152"/>
        <end position="340"/>
    </location>
</feature>
<evidence type="ECO:0000313" key="6">
    <source>
        <dbReference type="Proteomes" id="UP000626242"/>
    </source>
</evidence>
<keyword evidence="3" id="KW-0833">Ubl conjugation pathway</keyword>
<dbReference type="NCBIfam" id="TIGR03804">
    <property type="entry name" value="para_beta_helix"/>
    <property type="match status" value="1"/>
</dbReference>
<evidence type="ECO:0000256" key="2">
    <source>
        <dbReference type="ARBA" id="ARBA00022737"/>
    </source>
</evidence>
<dbReference type="PANTHER" id="PTHR22990:SF15">
    <property type="entry name" value="F-BOX ONLY PROTEIN 10"/>
    <property type="match status" value="1"/>
</dbReference>
<comment type="caution">
    <text evidence="5">The sequence shown here is derived from an EMBL/GenBank/DDBJ whole genome shotgun (WGS) entry which is preliminary data.</text>
</comment>
<proteinExistence type="predicted"/>
<dbReference type="InterPro" id="IPR007742">
    <property type="entry name" value="NosD_dom"/>
</dbReference>
<keyword evidence="2" id="KW-0677">Repeat</keyword>
<organism evidence="5 6">
    <name type="scientific">Kaistella pullorum</name>
    <dbReference type="NCBI Taxonomy" id="2763074"/>
    <lineage>
        <taxon>Bacteria</taxon>
        <taxon>Pseudomonadati</taxon>
        <taxon>Bacteroidota</taxon>
        <taxon>Flavobacteriia</taxon>
        <taxon>Flavobacteriales</taxon>
        <taxon>Weeksellaceae</taxon>
        <taxon>Chryseobacterium group</taxon>
        <taxon>Kaistella</taxon>
    </lineage>
</organism>
<dbReference type="Gene3D" id="2.160.20.10">
    <property type="entry name" value="Single-stranded right-handed beta-helix, Pectin lyase-like"/>
    <property type="match status" value="2"/>
</dbReference>
<evidence type="ECO:0000259" key="4">
    <source>
        <dbReference type="Pfam" id="PF05048"/>
    </source>
</evidence>
<evidence type="ECO:0000256" key="3">
    <source>
        <dbReference type="ARBA" id="ARBA00022786"/>
    </source>
</evidence>
<evidence type="ECO:0000313" key="5">
    <source>
        <dbReference type="EMBL" id="MBD8016885.1"/>
    </source>
</evidence>
<protein>
    <submittedName>
        <fullName evidence="5">Nitrous oxide reductase family maturation protein NosD</fullName>
    </submittedName>
</protein>
<dbReference type="InterPro" id="IPR012334">
    <property type="entry name" value="Pectin_lyas_fold"/>
</dbReference>
<sequence>MIRFLLLLMPLFTFSNVLKVGKNEQFKTLKQAVAASKSGDSILVHSGHYREGNISITHPLSLIGVGRPILDGEMKYEIISMRANNIHISGFRIINSGEDEIKNIGAVRLYNSQYSTITNNIFENNYFGIYIQRGFRCLIANNRIITSRSKSQEGVGDGIHGWVSDELWIKNNHIEGHKDGIYLEKVINSYIYRNYSTKNLRYGLHFMNSNDDVYVNNVFDNNNAGVAVMYSNNVGMVGNSFINNWGDANYGLLLKDISFSKIKHNRFSNNTIAIFMDGATKIDFFKNKIENNGWAMKINSNCMENRVINNNFINNTFDVSTSGTMAMNDFKRNYWDKYEGYDLDKDKIGDIPFHPLSLYAVLVENNPSIMLLFRTFFVDLLDRTEKILPSLTPENFVDAEPLMKKVEI</sequence>
<gene>
    <name evidence="5" type="primary">nosD</name>
    <name evidence="5" type="ORF">H9628_00195</name>
</gene>
<dbReference type="SUPFAM" id="SSF51126">
    <property type="entry name" value="Pectin lyase-like"/>
    <property type="match status" value="1"/>
</dbReference>
<dbReference type="RefSeq" id="WP_251832103.1">
    <property type="nucleotide sequence ID" value="NZ_JACSPS010000001.1"/>
</dbReference>
<dbReference type="InterPro" id="IPR022441">
    <property type="entry name" value="Para_beta_helix_rpt-2"/>
</dbReference>
<name>A0ABR8WIJ6_9FLAO</name>
<reference evidence="5 6" key="1">
    <citation type="submission" date="2020-08" db="EMBL/GenBank/DDBJ databases">
        <title>A Genomic Blueprint of the Chicken Gut Microbiome.</title>
        <authorList>
            <person name="Gilroy R."/>
            <person name="Ravi A."/>
            <person name="Getino M."/>
            <person name="Pursley I."/>
            <person name="Horton D.L."/>
            <person name="Alikhan N.-F."/>
            <person name="Baker D."/>
            <person name="Gharbi K."/>
            <person name="Hall N."/>
            <person name="Watson M."/>
            <person name="Adriaenssens E.M."/>
            <person name="Foster-Nyarko E."/>
            <person name="Jarju S."/>
            <person name="Secka A."/>
            <person name="Antonio M."/>
            <person name="Oren A."/>
            <person name="Chaudhuri R."/>
            <person name="La Ragione R.M."/>
            <person name="Hildebrand F."/>
            <person name="Pallen M.J."/>
        </authorList>
    </citation>
    <scope>NUCLEOTIDE SEQUENCE [LARGE SCALE GENOMIC DNA]</scope>
    <source>
        <strain evidence="5 6">Sa1CVA4</strain>
    </source>
</reference>
<keyword evidence="6" id="KW-1185">Reference proteome</keyword>
<dbReference type="PANTHER" id="PTHR22990">
    <property type="entry name" value="F-BOX ONLY PROTEIN"/>
    <property type="match status" value="1"/>
</dbReference>
<dbReference type="InterPro" id="IPR006626">
    <property type="entry name" value="PbH1"/>
</dbReference>
<dbReference type="InterPro" id="IPR026464">
    <property type="entry name" value="NosD_copper_fam"/>
</dbReference>
<dbReference type="EMBL" id="JACSPS010000001">
    <property type="protein sequence ID" value="MBD8016885.1"/>
    <property type="molecule type" value="Genomic_DNA"/>
</dbReference>
<dbReference type="NCBIfam" id="TIGR04247">
    <property type="entry name" value="NosD_copper_fam"/>
    <property type="match status" value="1"/>
</dbReference>
<dbReference type="Pfam" id="PF05048">
    <property type="entry name" value="NosD"/>
    <property type="match status" value="1"/>
</dbReference>